<dbReference type="InterPro" id="IPR011050">
    <property type="entry name" value="Pectin_lyase_fold/virulence"/>
</dbReference>
<protein>
    <recommendedName>
        <fullName evidence="4">Right handed beta helix domain-containing protein</fullName>
    </recommendedName>
</protein>
<comment type="caution">
    <text evidence="2">The sequence shown here is derived from an EMBL/GenBank/DDBJ whole genome shotgun (WGS) entry which is preliminary data.</text>
</comment>
<keyword evidence="1" id="KW-0732">Signal</keyword>
<evidence type="ECO:0000256" key="1">
    <source>
        <dbReference type="SAM" id="SignalP"/>
    </source>
</evidence>
<keyword evidence="3" id="KW-1185">Reference proteome</keyword>
<feature type="signal peptide" evidence="1">
    <location>
        <begin position="1"/>
        <end position="25"/>
    </location>
</feature>
<dbReference type="Gene3D" id="2.160.20.20">
    <property type="match status" value="1"/>
</dbReference>
<dbReference type="Proteomes" id="UP000470082">
    <property type="component" value="Unassembled WGS sequence"/>
</dbReference>
<reference evidence="2 3" key="1">
    <citation type="submission" date="2019-08" db="EMBL/GenBank/DDBJ databases">
        <title>In-depth cultivation of the pig gut microbiome towards novel bacterial diversity and tailored functional studies.</title>
        <authorList>
            <person name="Wylensek D."/>
            <person name="Hitch T.C.A."/>
            <person name="Clavel T."/>
        </authorList>
    </citation>
    <scope>NUCLEOTIDE SEQUENCE [LARGE SCALE GENOMIC DNA]</scope>
    <source>
        <strain evidence="2 3">LKV-178-WT-2G</strain>
    </source>
</reference>
<dbReference type="InterPro" id="IPR012332">
    <property type="entry name" value="Autotransporter_pectin_lyase_C"/>
</dbReference>
<dbReference type="AlphaFoldDB" id="A0A7X2T2J3"/>
<name>A0A7X2T2J3_9FIRM</name>
<feature type="chain" id="PRO_5031235613" description="Right handed beta helix domain-containing protein" evidence="1">
    <location>
        <begin position="26"/>
        <end position="645"/>
    </location>
</feature>
<dbReference type="RefSeq" id="WP_154459034.1">
    <property type="nucleotide sequence ID" value="NZ_VUMM01000001.1"/>
</dbReference>
<evidence type="ECO:0008006" key="4">
    <source>
        <dbReference type="Google" id="ProtNLM"/>
    </source>
</evidence>
<accession>A0A7X2T2J3</accession>
<gene>
    <name evidence="2" type="ORF">FYJ50_00255</name>
</gene>
<proteinExistence type="predicted"/>
<evidence type="ECO:0000313" key="2">
    <source>
        <dbReference type="EMBL" id="MSS00559.1"/>
    </source>
</evidence>
<dbReference type="EMBL" id="VUMM01000001">
    <property type="protein sequence ID" value="MSS00559.1"/>
    <property type="molecule type" value="Genomic_DNA"/>
</dbReference>
<organism evidence="2 3">
    <name type="scientific">Floccifex porci</name>
    <dbReference type="NCBI Taxonomy" id="2606629"/>
    <lineage>
        <taxon>Bacteria</taxon>
        <taxon>Bacillati</taxon>
        <taxon>Bacillota</taxon>
        <taxon>Erysipelotrichia</taxon>
        <taxon>Erysipelotrichales</taxon>
        <taxon>Erysipelotrichaceae</taxon>
        <taxon>Floccifex</taxon>
    </lineage>
</organism>
<evidence type="ECO:0000313" key="3">
    <source>
        <dbReference type="Proteomes" id="UP000470082"/>
    </source>
</evidence>
<dbReference type="SUPFAM" id="SSF51126">
    <property type="entry name" value="Pectin lyase-like"/>
    <property type="match status" value="1"/>
</dbReference>
<sequence length="645" mass="71129">MKGKLTAFLLSGTLVVSGISQIVLADDQIKDPVIEKNDEEILQEETQVNPKLDEDPQKQVDEETLEKEVMLLEEDPIEAVCKIEDTEYETLDEAVLAAEDGQTILLLKNVNTEGLNLNKNLIIDGQGHTITFTKYGIALWGKSLTFNNAVLTMNNIGSTPYTAEWNWMTICASKNSSLTLNNTTMTLDGGNANKHAIYFCSNNKLNLNNSNLTIQNYGQDALEWDGGDGGYNVNIINSTFTSNHCRSGFTGTFYATIDNSIVNVINSLGNGSNGSNFDIKNNSNVKFDGNGSHGLSASTLFINDSYVSGSNNGANGIHVTGTLNIDNESTVDIKNNKCSICSKWTIPGAFYIAGESKIQNCTLNITGNNGSGIYQKGNTLTIESSANVTIMHNFAEKLGYGGGININGSAILPSNIQLYNNHAPIAGDDIYSTGKITFDSVGSNWILDDCTDTIDDWYYDGYNVMDQKEVFTRWNVDGNEKYIEHYDSSRENQILALKAAHTLNYTVKVNYLEMGTNKVLKDSYSSNPIEYGLEFDATSYDKIKIDGYTYVKTEVKSLGSDYSHDQQIAQMSLDEEKAEENSLIFDFIDENKEINVYYKKVEETKKDNSKKKTNTSVQTNAKLYISTAISALSLSGILAILKKRK</sequence>